<evidence type="ECO:0008006" key="3">
    <source>
        <dbReference type="Google" id="ProtNLM"/>
    </source>
</evidence>
<proteinExistence type="predicted"/>
<dbReference type="Pfam" id="PF05930">
    <property type="entry name" value="Phage_AlpA"/>
    <property type="match status" value="1"/>
</dbReference>
<sequence length="108" mass="11508">MDFTNVNSVRVTSEEVVQAGLAWHGESRNAAPLSPVSGACALDGIKIPSGARVLRIKAVIERIGLSRSTVYTLMASDPTFPKKVRLSARTTGIIEVELDAWIASRAAS</sequence>
<evidence type="ECO:0000313" key="1">
    <source>
        <dbReference type="EMBL" id="CAJ0805099.1"/>
    </source>
</evidence>
<comment type="caution">
    <text evidence="1">The sequence shown here is derived from an EMBL/GenBank/DDBJ whole genome shotgun (WGS) entry which is preliminary data.</text>
</comment>
<gene>
    <name evidence="1" type="ORF">LMG18095_04201</name>
</gene>
<reference evidence="1 2" key="1">
    <citation type="submission" date="2023-07" db="EMBL/GenBank/DDBJ databases">
        <authorList>
            <person name="Peeters C."/>
        </authorList>
    </citation>
    <scope>NUCLEOTIDE SEQUENCE [LARGE SCALE GENOMIC DNA]</scope>
    <source>
        <strain evidence="1 2">LMG 18095</strain>
    </source>
</reference>
<organism evidence="1 2">
    <name type="scientific">Ralstonia thomasii</name>
    <dbReference type="NCBI Taxonomy" id="3058596"/>
    <lineage>
        <taxon>Bacteria</taxon>
        <taxon>Pseudomonadati</taxon>
        <taxon>Pseudomonadota</taxon>
        <taxon>Betaproteobacteria</taxon>
        <taxon>Burkholderiales</taxon>
        <taxon>Burkholderiaceae</taxon>
        <taxon>Ralstonia</taxon>
    </lineage>
</organism>
<dbReference type="PANTHER" id="PTHR36154:SF1">
    <property type="entry name" value="DNA-BINDING TRANSCRIPTIONAL ACTIVATOR ALPA"/>
    <property type="match status" value="1"/>
</dbReference>
<keyword evidence="2" id="KW-1185">Reference proteome</keyword>
<dbReference type="InterPro" id="IPR052931">
    <property type="entry name" value="Prophage_regulatory_activator"/>
</dbReference>
<dbReference type="InterPro" id="IPR010260">
    <property type="entry name" value="AlpA"/>
</dbReference>
<name>A0ABM9JVQ0_9RALS</name>
<dbReference type="Proteomes" id="UP001189773">
    <property type="component" value="Unassembled WGS sequence"/>
</dbReference>
<dbReference type="RefSeq" id="WP_316852146.1">
    <property type="nucleotide sequence ID" value="NZ_CATZAR010000018.1"/>
</dbReference>
<protein>
    <recommendedName>
        <fullName evidence="3">AlpA family transcriptional regulator</fullName>
    </recommendedName>
</protein>
<accession>A0ABM9JVQ0</accession>
<dbReference type="EMBL" id="CATZAR010000018">
    <property type="protein sequence ID" value="CAJ0805099.1"/>
    <property type="molecule type" value="Genomic_DNA"/>
</dbReference>
<evidence type="ECO:0000313" key="2">
    <source>
        <dbReference type="Proteomes" id="UP001189773"/>
    </source>
</evidence>
<dbReference type="PANTHER" id="PTHR36154">
    <property type="entry name" value="DNA-BINDING TRANSCRIPTIONAL ACTIVATOR ALPA"/>
    <property type="match status" value="1"/>
</dbReference>